<proteinExistence type="predicted"/>
<evidence type="ECO:0000256" key="1">
    <source>
        <dbReference type="SAM" id="MobiDB-lite"/>
    </source>
</evidence>
<reference evidence="2" key="1">
    <citation type="journal article" date="2014" name="Front. Microbiol.">
        <title>High frequency of phylogenetically diverse reductive dehalogenase-homologous genes in deep subseafloor sedimentary metagenomes.</title>
        <authorList>
            <person name="Kawai M."/>
            <person name="Futagami T."/>
            <person name="Toyoda A."/>
            <person name="Takaki Y."/>
            <person name="Nishi S."/>
            <person name="Hori S."/>
            <person name="Arai W."/>
            <person name="Tsubouchi T."/>
            <person name="Morono Y."/>
            <person name="Uchiyama I."/>
            <person name="Ito T."/>
            <person name="Fujiyama A."/>
            <person name="Inagaki F."/>
            <person name="Takami H."/>
        </authorList>
    </citation>
    <scope>NUCLEOTIDE SEQUENCE</scope>
    <source>
        <strain evidence="2">Expedition CK06-06</strain>
    </source>
</reference>
<sequence>MPLPWMKMWIEALDDTKLTRMSLAERGAWWGILKLAHKCEAEGKLVSGGVGLDMDEIADALHIKTPADRQSLESMVDKMKERGSLIWNKNHTLTIVHYEERQKIPPSARPEAVAERVRLHRERKRERKPPDPMLADRQSLMGIEYRKRRKELGRELTTEERFELQTEIDRRLEKKYGRKIKDALDSRES</sequence>
<protein>
    <recommendedName>
        <fullName evidence="3">Phage replisome organiser N-terminal domain-containing protein</fullName>
    </recommendedName>
</protein>
<organism evidence="2">
    <name type="scientific">marine sediment metagenome</name>
    <dbReference type="NCBI Taxonomy" id="412755"/>
    <lineage>
        <taxon>unclassified sequences</taxon>
        <taxon>metagenomes</taxon>
        <taxon>ecological metagenomes</taxon>
    </lineage>
</organism>
<name>X1S520_9ZZZZ</name>
<evidence type="ECO:0000313" key="2">
    <source>
        <dbReference type="EMBL" id="GAI88147.1"/>
    </source>
</evidence>
<accession>X1S520</accession>
<dbReference type="EMBL" id="BARW01022605">
    <property type="protein sequence ID" value="GAI88147.1"/>
    <property type="molecule type" value="Genomic_DNA"/>
</dbReference>
<comment type="caution">
    <text evidence="2">The sequence shown here is derived from an EMBL/GenBank/DDBJ whole genome shotgun (WGS) entry which is preliminary data.</text>
</comment>
<dbReference type="AlphaFoldDB" id="X1S520"/>
<gene>
    <name evidence="2" type="ORF">S12H4_37677</name>
</gene>
<evidence type="ECO:0008006" key="3">
    <source>
        <dbReference type="Google" id="ProtNLM"/>
    </source>
</evidence>
<feature type="region of interest" description="Disordered" evidence="1">
    <location>
        <begin position="120"/>
        <end position="140"/>
    </location>
</feature>